<evidence type="ECO:0000256" key="1">
    <source>
        <dbReference type="ARBA" id="ARBA00023125"/>
    </source>
</evidence>
<dbReference type="Proteomes" id="UP000030980">
    <property type="component" value="Unassembled WGS sequence"/>
</dbReference>
<dbReference type="GO" id="GO:0003677">
    <property type="term" value="F:DNA binding"/>
    <property type="evidence" value="ECO:0007669"/>
    <property type="project" value="UniProtKB-KW"/>
</dbReference>
<dbReference type="Gene3D" id="1.10.1660.10">
    <property type="match status" value="1"/>
</dbReference>
<evidence type="ECO:0000313" key="3">
    <source>
        <dbReference type="EMBL" id="KHO65951.1"/>
    </source>
</evidence>
<dbReference type="PROSITE" id="PS50937">
    <property type="entry name" value="HTH_MERR_2"/>
    <property type="match status" value="1"/>
</dbReference>
<evidence type="ECO:0000313" key="4">
    <source>
        <dbReference type="Proteomes" id="UP000030980"/>
    </source>
</evidence>
<name>A0A0B3BY04_9PSED</name>
<dbReference type="GO" id="GO:0003700">
    <property type="term" value="F:DNA-binding transcription factor activity"/>
    <property type="evidence" value="ECO:0007669"/>
    <property type="project" value="InterPro"/>
</dbReference>
<dbReference type="SUPFAM" id="SSF46955">
    <property type="entry name" value="Putative DNA-binding domain"/>
    <property type="match status" value="1"/>
</dbReference>
<dbReference type="InterPro" id="IPR009061">
    <property type="entry name" value="DNA-bd_dom_put_sf"/>
</dbReference>
<dbReference type="STRING" id="706570.PT85_07970"/>
<dbReference type="AlphaFoldDB" id="A0A0B3BY04"/>
<dbReference type="SMART" id="SM00422">
    <property type="entry name" value="HTH_MERR"/>
    <property type="match status" value="1"/>
</dbReference>
<dbReference type="InterPro" id="IPR000551">
    <property type="entry name" value="MerR-type_HTH_dom"/>
</dbReference>
<dbReference type="PANTHER" id="PTHR30204:SF97">
    <property type="entry name" value="MERR FAMILY REGULATORY PROTEIN"/>
    <property type="match status" value="1"/>
</dbReference>
<dbReference type="RefSeq" id="WP_039606348.1">
    <property type="nucleotide sequence ID" value="NZ_FMUP01000001.1"/>
</dbReference>
<sequence length="125" mass="14024">MYIGDLSKRTGASRKAIYLYEELGLIPTPRRRGTYRVYAPEVIGMVETIRCAQTLGFTLKELAETLRGASTGQAPSLDDIVEQIDRKRRTLQAQVDAATTRIGQLNDLRQRLIDAPALWDCEKNA</sequence>
<evidence type="ECO:0000259" key="2">
    <source>
        <dbReference type="PROSITE" id="PS50937"/>
    </source>
</evidence>
<organism evidence="3 4">
    <name type="scientific">Pseudomonas flexibilis</name>
    <dbReference type="NCBI Taxonomy" id="706570"/>
    <lineage>
        <taxon>Bacteria</taxon>
        <taxon>Pseudomonadati</taxon>
        <taxon>Pseudomonadota</taxon>
        <taxon>Gammaproteobacteria</taxon>
        <taxon>Pseudomonadales</taxon>
        <taxon>Pseudomonadaceae</taxon>
        <taxon>Pseudomonas</taxon>
    </lineage>
</organism>
<gene>
    <name evidence="3" type="ORF">PT85_07970</name>
</gene>
<accession>A0A0B3BY04</accession>
<comment type="caution">
    <text evidence="3">The sequence shown here is derived from an EMBL/GenBank/DDBJ whole genome shotgun (WGS) entry which is preliminary data.</text>
</comment>
<proteinExistence type="predicted"/>
<keyword evidence="1" id="KW-0238">DNA-binding</keyword>
<protein>
    <recommendedName>
        <fullName evidence="2">HTH merR-type domain-containing protein</fullName>
    </recommendedName>
</protein>
<feature type="domain" description="HTH merR-type" evidence="2">
    <location>
        <begin position="1"/>
        <end position="68"/>
    </location>
</feature>
<dbReference type="EMBL" id="JTAK01000002">
    <property type="protein sequence ID" value="KHO65951.1"/>
    <property type="molecule type" value="Genomic_DNA"/>
</dbReference>
<dbReference type="Pfam" id="PF13411">
    <property type="entry name" value="MerR_1"/>
    <property type="match status" value="1"/>
</dbReference>
<dbReference type="InterPro" id="IPR047057">
    <property type="entry name" value="MerR_fam"/>
</dbReference>
<dbReference type="PANTHER" id="PTHR30204">
    <property type="entry name" value="REDOX-CYCLING DRUG-SENSING TRANSCRIPTIONAL ACTIVATOR SOXR"/>
    <property type="match status" value="1"/>
</dbReference>
<reference evidence="3 4" key="1">
    <citation type="submission" date="2014-11" db="EMBL/GenBank/DDBJ databases">
        <title>Genome sequence of Pseudomonas tuomuerensis JCM 14085.</title>
        <authorList>
            <person name="Shin S.-K."/>
            <person name="Yi H."/>
        </authorList>
    </citation>
    <scope>NUCLEOTIDE SEQUENCE [LARGE SCALE GENOMIC DNA]</scope>
    <source>
        <strain evidence="3 4">JCM 14085</strain>
    </source>
</reference>
<keyword evidence="4" id="KW-1185">Reference proteome</keyword>